<organism evidence="5 6">
    <name type="scientific">Trebonia kvetii</name>
    <dbReference type="NCBI Taxonomy" id="2480626"/>
    <lineage>
        <taxon>Bacteria</taxon>
        <taxon>Bacillati</taxon>
        <taxon>Actinomycetota</taxon>
        <taxon>Actinomycetes</taxon>
        <taxon>Streptosporangiales</taxon>
        <taxon>Treboniaceae</taxon>
        <taxon>Trebonia</taxon>
    </lineage>
</organism>
<keyword evidence="6" id="KW-1185">Reference proteome</keyword>
<dbReference type="InterPro" id="IPR045851">
    <property type="entry name" value="AMP-bd_C_sf"/>
</dbReference>
<evidence type="ECO:0000259" key="4">
    <source>
        <dbReference type="Pfam" id="PF13193"/>
    </source>
</evidence>
<accession>A0A6P2BTU8</accession>
<evidence type="ECO:0000256" key="2">
    <source>
        <dbReference type="ARBA" id="ARBA00022598"/>
    </source>
</evidence>
<protein>
    <submittedName>
        <fullName evidence="5">Fatty acid--CoA ligase</fullName>
    </submittedName>
</protein>
<evidence type="ECO:0000313" key="6">
    <source>
        <dbReference type="Proteomes" id="UP000460272"/>
    </source>
</evidence>
<dbReference type="InterPro" id="IPR042099">
    <property type="entry name" value="ANL_N_sf"/>
</dbReference>
<dbReference type="Proteomes" id="UP000460272">
    <property type="component" value="Unassembled WGS sequence"/>
</dbReference>
<dbReference type="GO" id="GO:0016877">
    <property type="term" value="F:ligase activity, forming carbon-sulfur bonds"/>
    <property type="evidence" value="ECO:0007669"/>
    <property type="project" value="UniProtKB-ARBA"/>
</dbReference>
<comment type="similarity">
    <text evidence="1">Belongs to the ATP-dependent AMP-binding enzyme family.</text>
</comment>
<evidence type="ECO:0000313" key="5">
    <source>
        <dbReference type="EMBL" id="TVZ01646.1"/>
    </source>
</evidence>
<feature type="domain" description="AMP-binding enzyme C-terminal" evidence="4">
    <location>
        <begin position="449"/>
        <end position="525"/>
    </location>
</feature>
<dbReference type="PROSITE" id="PS00455">
    <property type="entry name" value="AMP_BINDING"/>
    <property type="match status" value="1"/>
</dbReference>
<evidence type="ECO:0000259" key="3">
    <source>
        <dbReference type="Pfam" id="PF00501"/>
    </source>
</evidence>
<evidence type="ECO:0000256" key="1">
    <source>
        <dbReference type="ARBA" id="ARBA00006432"/>
    </source>
</evidence>
<dbReference type="Pfam" id="PF00501">
    <property type="entry name" value="AMP-binding"/>
    <property type="match status" value="1"/>
</dbReference>
<dbReference type="InterPro" id="IPR050237">
    <property type="entry name" value="ATP-dep_AMP-bd_enzyme"/>
</dbReference>
<name>A0A6P2BTU8_9ACTN</name>
<dbReference type="AlphaFoldDB" id="A0A6P2BTU8"/>
<dbReference type="InterPro" id="IPR020845">
    <property type="entry name" value="AMP-binding_CS"/>
</dbReference>
<dbReference type="FunFam" id="3.30.300.30:FF:000008">
    <property type="entry name" value="2,3-dihydroxybenzoate-AMP ligase"/>
    <property type="match status" value="1"/>
</dbReference>
<dbReference type="RefSeq" id="WP_145858405.1">
    <property type="nucleotide sequence ID" value="NZ_RPFW01000006.1"/>
</dbReference>
<dbReference type="OrthoDB" id="9803968at2"/>
<comment type="caution">
    <text evidence="5">The sequence shown here is derived from an EMBL/GenBank/DDBJ whole genome shotgun (WGS) entry which is preliminary data.</text>
</comment>
<dbReference type="Gene3D" id="3.30.300.30">
    <property type="match status" value="1"/>
</dbReference>
<gene>
    <name evidence="5" type="ORF">EAS64_29660</name>
</gene>
<dbReference type="InterPro" id="IPR025110">
    <property type="entry name" value="AMP-bd_C"/>
</dbReference>
<dbReference type="CDD" id="cd12119">
    <property type="entry name" value="ttLC_FACS_AlkK_like"/>
    <property type="match status" value="1"/>
</dbReference>
<feature type="domain" description="AMP-dependent synthetase/ligase" evidence="3">
    <location>
        <begin position="26"/>
        <end position="401"/>
    </location>
</feature>
<sequence length="550" mass="59173">MDSTMMDFPLTITTVMRYGTTVFGGKEVVTCAGDQPARRRSYAAVGERAARLAGALRSLGVDADQRVGTFMWNNAEHLEAYLAIPSMGAVLHTLNLRLSADQVGYIATHAGDHAVIVDASLIPLFAPVLPLAQTIRHVIVSGPADDEALAQLAGPGREVHSYEDLLAAAPAVFDWPQLDERSAAAMCYTSGTTGLPKGVAYSHRSSYLHSMAACTMNGLRVGEHDRIMPIVPQFHANAWGLPYAAMMSGANLVMPDRFMIPDAIVKLIETERATVGAGVPTIWQGVLAHLRANGGDISSLRTLVCGGSALPEAVMRAYASEYGVVMTHAWGMTELSPLGSIAREPVGVTGEEVWPYRASQGRLVCGVEGRLTGDDGEVVPSDGKAVGELETRGPWITASYYKDPAPEKFHDGWLRTGDVGSLDPEGFVRLTDRAKDVIKSGGEWISSMELENLLMAHPDVAEAAVIGVPDEKWGERPLAAVVLRPGASQVSPDELRAYLGERIPRWQLPERWSFIDEVPKTSVGKFQKTSLRDRYAAGSLDVTTLGPVPH</sequence>
<keyword evidence="2 5" id="KW-0436">Ligase</keyword>
<dbReference type="Pfam" id="PF13193">
    <property type="entry name" value="AMP-binding_C"/>
    <property type="match status" value="1"/>
</dbReference>
<dbReference type="PANTHER" id="PTHR43767:SF11">
    <property type="entry name" value="MEDIUM-CHAIN-FATTY-ACID--COA LIGASE"/>
    <property type="match status" value="1"/>
</dbReference>
<reference evidence="5 6" key="1">
    <citation type="submission" date="2018-11" db="EMBL/GenBank/DDBJ databases">
        <title>Trebonia kvetii gen.nov., sp.nov., a novel acidophilic actinobacterium, and proposal of the new actinobacterial family Treboniaceae fam. nov.</title>
        <authorList>
            <person name="Rapoport D."/>
            <person name="Sagova-Mareckova M."/>
            <person name="Sedlacek I."/>
            <person name="Provaznik J."/>
            <person name="Kralova S."/>
            <person name="Pavlinic D."/>
            <person name="Benes V."/>
            <person name="Kopecky J."/>
        </authorList>
    </citation>
    <scope>NUCLEOTIDE SEQUENCE [LARGE SCALE GENOMIC DNA]</scope>
    <source>
        <strain evidence="5 6">15Tr583</strain>
    </source>
</reference>
<dbReference type="InterPro" id="IPR000873">
    <property type="entry name" value="AMP-dep_synth/lig_dom"/>
</dbReference>
<dbReference type="Gene3D" id="3.40.50.12780">
    <property type="entry name" value="N-terminal domain of ligase-like"/>
    <property type="match status" value="1"/>
</dbReference>
<dbReference type="EMBL" id="RPFW01000006">
    <property type="protein sequence ID" value="TVZ01646.1"/>
    <property type="molecule type" value="Genomic_DNA"/>
</dbReference>
<dbReference type="SUPFAM" id="SSF56801">
    <property type="entry name" value="Acetyl-CoA synthetase-like"/>
    <property type="match status" value="1"/>
</dbReference>
<proteinExistence type="inferred from homology"/>
<dbReference type="PANTHER" id="PTHR43767">
    <property type="entry name" value="LONG-CHAIN-FATTY-ACID--COA LIGASE"/>
    <property type="match status" value="1"/>
</dbReference>
<dbReference type="NCBIfam" id="NF004837">
    <property type="entry name" value="PRK06187.1"/>
    <property type="match status" value="1"/>
</dbReference>